<name>A0A9W9YWM9_9CNID</name>
<dbReference type="OrthoDB" id="419183at2759"/>
<evidence type="ECO:0000313" key="2">
    <source>
        <dbReference type="Proteomes" id="UP001163046"/>
    </source>
</evidence>
<organism evidence="1 2">
    <name type="scientific">Desmophyllum pertusum</name>
    <dbReference type="NCBI Taxonomy" id="174260"/>
    <lineage>
        <taxon>Eukaryota</taxon>
        <taxon>Metazoa</taxon>
        <taxon>Cnidaria</taxon>
        <taxon>Anthozoa</taxon>
        <taxon>Hexacorallia</taxon>
        <taxon>Scleractinia</taxon>
        <taxon>Caryophylliina</taxon>
        <taxon>Caryophylliidae</taxon>
        <taxon>Desmophyllum</taxon>
    </lineage>
</organism>
<evidence type="ECO:0000313" key="1">
    <source>
        <dbReference type="EMBL" id="KAJ7370822.1"/>
    </source>
</evidence>
<gene>
    <name evidence="1" type="primary">CXXC1_2</name>
    <name evidence="1" type="ORF">OS493_029365</name>
</gene>
<dbReference type="AlphaFoldDB" id="A0A9W9YWM9"/>
<sequence>MAAEGASDGLKRKEVARKFNILPERQAKVNYLIATQEKAEAAKEEKSKKEDSVYCVCRTSDTSRFMM</sequence>
<keyword evidence="2" id="KW-1185">Reference proteome</keyword>
<accession>A0A9W9YWM9</accession>
<dbReference type="EMBL" id="MU826855">
    <property type="protein sequence ID" value="KAJ7370822.1"/>
    <property type="molecule type" value="Genomic_DNA"/>
</dbReference>
<proteinExistence type="predicted"/>
<dbReference type="Proteomes" id="UP001163046">
    <property type="component" value="Unassembled WGS sequence"/>
</dbReference>
<comment type="caution">
    <text evidence="1">The sequence shown here is derived from an EMBL/GenBank/DDBJ whole genome shotgun (WGS) entry which is preliminary data.</text>
</comment>
<reference evidence="1" key="1">
    <citation type="submission" date="2023-01" db="EMBL/GenBank/DDBJ databases">
        <title>Genome assembly of the deep-sea coral Lophelia pertusa.</title>
        <authorList>
            <person name="Herrera S."/>
            <person name="Cordes E."/>
        </authorList>
    </citation>
    <scope>NUCLEOTIDE SEQUENCE</scope>
    <source>
        <strain evidence="1">USNM1676648</strain>
        <tissue evidence="1">Polyp</tissue>
    </source>
</reference>
<protein>
    <submittedName>
        <fullName evidence="1">CXXC-type zinc finger protein 1</fullName>
    </submittedName>
</protein>